<dbReference type="EMBL" id="JEMC01004142">
    <property type="protein sequence ID" value="KYF75468.1"/>
    <property type="molecule type" value="Genomic_DNA"/>
</dbReference>
<protein>
    <submittedName>
        <fullName evidence="1">Uncharacterized protein</fullName>
    </submittedName>
</protein>
<evidence type="ECO:0000313" key="1">
    <source>
        <dbReference type="EMBL" id="KYF75468.1"/>
    </source>
</evidence>
<organism evidence="1 2">
    <name type="scientific">Sorangium cellulosum</name>
    <name type="common">Polyangium cellulosum</name>
    <dbReference type="NCBI Taxonomy" id="56"/>
    <lineage>
        <taxon>Bacteria</taxon>
        <taxon>Pseudomonadati</taxon>
        <taxon>Myxococcota</taxon>
        <taxon>Polyangia</taxon>
        <taxon>Polyangiales</taxon>
        <taxon>Polyangiaceae</taxon>
        <taxon>Sorangium</taxon>
    </lineage>
</organism>
<accession>A0A150R6P0</accession>
<reference evidence="1 2" key="1">
    <citation type="submission" date="2014-02" db="EMBL/GenBank/DDBJ databases">
        <title>The small core and large imbalanced accessory genome model reveals a collaborative survival strategy of Sorangium cellulosum strains in nature.</title>
        <authorList>
            <person name="Han K."/>
            <person name="Peng R."/>
            <person name="Blom J."/>
            <person name="Li Y.-Z."/>
        </authorList>
    </citation>
    <scope>NUCLEOTIDE SEQUENCE [LARGE SCALE GENOMIC DNA]</scope>
    <source>
        <strain evidence="1 2">So0149</strain>
    </source>
</reference>
<dbReference type="Proteomes" id="UP000075515">
    <property type="component" value="Unassembled WGS sequence"/>
</dbReference>
<sequence>MLSLFTFLASAAAVEPLARADESCRALVQDRVSRIYGQLGWEIDMTIHRDGVRQVTHSRGWLKRTDGGALVGRADQLFSDRSSAADPDQRFDAESADELTIDVSPTGVLHIRYFPWRFDTSWDMACQGPVMTRYIPGIGVVTLTFHQNITIPF</sequence>
<name>A0A150R6P0_SORCE</name>
<comment type="caution">
    <text evidence="1">The sequence shown here is derived from an EMBL/GenBank/DDBJ whole genome shotgun (WGS) entry which is preliminary data.</text>
</comment>
<proteinExistence type="predicted"/>
<evidence type="ECO:0000313" key="2">
    <source>
        <dbReference type="Proteomes" id="UP000075515"/>
    </source>
</evidence>
<dbReference type="AlphaFoldDB" id="A0A150R6P0"/>
<gene>
    <name evidence="1" type="ORF">BE18_35525</name>
</gene>